<feature type="region of interest" description="Disordered" evidence="1">
    <location>
        <begin position="127"/>
        <end position="146"/>
    </location>
</feature>
<name>A0AAD4LE75_9AGAM</name>
<feature type="compositionally biased region" description="Polar residues" evidence="1">
    <location>
        <begin position="378"/>
        <end position="392"/>
    </location>
</feature>
<gene>
    <name evidence="2" type="ORF">EDB92DRAFT_1864135</name>
</gene>
<proteinExistence type="predicted"/>
<dbReference type="EMBL" id="JAKELL010000030">
    <property type="protein sequence ID" value="KAH8990505.1"/>
    <property type="molecule type" value="Genomic_DNA"/>
</dbReference>
<dbReference type="Proteomes" id="UP001201163">
    <property type="component" value="Unassembled WGS sequence"/>
</dbReference>
<keyword evidence="3" id="KW-1185">Reference proteome</keyword>
<feature type="region of interest" description="Disordered" evidence="1">
    <location>
        <begin position="352"/>
        <end position="393"/>
    </location>
</feature>
<reference evidence="2" key="1">
    <citation type="submission" date="2022-01" db="EMBL/GenBank/DDBJ databases">
        <title>Comparative genomics reveals a dynamic genome evolution in the ectomycorrhizal milk-cap (Lactarius) mushrooms.</title>
        <authorList>
            <consortium name="DOE Joint Genome Institute"/>
            <person name="Lebreton A."/>
            <person name="Tang N."/>
            <person name="Kuo A."/>
            <person name="LaButti K."/>
            <person name="Drula E."/>
            <person name="Barry K."/>
            <person name="Clum A."/>
            <person name="Lipzen A."/>
            <person name="Mousain D."/>
            <person name="Ng V."/>
            <person name="Wang R."/>
            <person name="Wang X."/>
            <person name="Dai Y."/>
            <person name="Henrissat B."/>
            <person name="Grigoriev I.V."/>
            <person name="Guerin-Laguette A."/>
            <person name="Yu F."/>
            <person name="Martin F.M."/>
        </authorList>
    </citation>
    <scope>NUCLEOTIDE SEQUENCE</scope>
    <source>
        <strain evidence="2">QP</strain>
    </source>
</reference>
<evidence type="ECO:0000313" key="3">
    <source>
        <dbReference type="Proteomes" id="UP001201163"/>
    </source>
</evidence>
<evidence type="ECO:0000313" key="2">
    <source>
        <dbReference type="EMBL" id="KAH8990505.1"/>
    </source>
</evidence>
<protein>
    <submittedName>
        <fullName evidence="2">Uncharacterized protein</fullName>
    </submittedName>
</protein>
<comment type="caution">
    <text evidence="2">The sequence shown here is derived from an EMBL/GenBank/DDBJ whole genome shotgun (WGS) entry which is preliminary data.</text>
</comment>
<organism evidence="2 3">
    <name type="scientific">Lactarius akahatsu</name>
    <dbReference type="NCBI Taxonomy" id="416441"/>
    <lineage>
        <taxon>Eukaryota</taxon>
        <taxon>Fungi</taxon>
        <taxon>Dikarya</taxon>
        <taxon>Basidiomycota</taxon>
        <taxon>Agaricomycotina</taxon>
        <taxon>Agaricomycetes</taxon>
        <taxon>Russulales</taxon>
        <taxon>Russulaceae</taxon>
        <taxon>Lactarius</taxon>
    </lineage>
</organism>
<dbReference type="AlphaFoldDB" id="A0AAD4LE75"/>
<sequence length="488" mass="54143">MESPMMTPPSDMEKEKELTTRQAALIDSAFEEGQYESGIAMLEQLCSPTDYPSKSHVRQLLYIALYPPPSSRTLAPNHKASQESPSKISSRHAYSTLLPSPAASELAKRTLRVLADVNSPASLLRALPAYPEPTDGNTAPSLADPELPSDADSFVALEAVRFRDCKNCWNILKSGFIKSLSESTSSFPGSPRKRRRGEAPVKYAHMDEEESSLVVGENAWPVLDWLLFLFEKDELSTEASRKVRYSPLLLAQIPPTRSDTGSKWDANDPLEIVFHCFRQQDESRRAMGSRLLSLLVNLTSTNFFDLPLFMNLLIPRLPSGVEEMHDLLSAMSSTSTLCKFKVTMCQRYLTRSRAGNSRGRGRPRAQPRPLNGIAKQGSVASVRSDSKSNLSRHTLPPASELLHLLTMKADTDALSKTIKYDLLVTYGIMQHQAPVEDKSQDWLEMLQNGRVTEAVEEAFGGSNDTDALQRILLGMITTWQQDLIADGA</sequence>
<accession>A0AAD4LE75</accession>
<evidence type="ECO:0000256" key="1">
    <source>
        <dbReference type="SAM" id="MobiDB-lite"/>
    </source>
</evidence>